<evidence type="ECO:0000256" key="11">
    <source>
        <dbReference type="HAMAP-Rule" id="MF_01227"/>
    </source>
</evidence>
<feature type="active site" description="Nucleophile; for glutamine hydrolysis" evidence="11">
    <location>
        <position position="384"/>
    </location>
</feature>
<dbReference type="EC" id="6.3.4.2" evidence="11"/>
<feature type="binding site" evidence="11">
    <location>
        <position position="357"/>
    </location>
    <ligand>
        <name>L-glutamine</name>
        <dbReference type="ChEBI" id="CHEBI:58359"/>
    </ligand>
</feature>
<feature type="binding site" evidence="11">
    <location>
        <begin position="385"/>
        <end position="388"/>
    </location>
    <ligand>
        <name>L-glutamine</name>
        <dbReference type="ChEBI" id="CHEBI:58359"/>
    </ligand>
</feature>
<dbReference type="RefSeq" id="WP_141612139.1">
    <property type="nucleotide sequence ID" value="NZ_VIGC02000038.1"/>
</dbReference>
<dbReference type="AlphaFoldDB" id="A0A540V9X3"/>
<evidence type="ECO:0000256" key="10">
    <source>
        <dbReference type="ARBA" id="ARBA00047781"/>
    </source>
</evidence>
<dbReference type="GO" id="GO:0005524">
    <property type="term" value="F:ATP binding"/>
    <property type="evidence" value="ECO:0007669"/>
    <property type="project" value="UniProtKB-KW"/>
</dbReference>
<dbReference type="SUPFAM" id="SSF52317">
    <property type="entry name" value="Class I glutamine amidotransferase-like"/>
    <property type="match status" value="1"/>
</dbReference>
<feature type="binding site" evidence="11">
    <location>
        <position position="469"/>
    </location>
    <ligand>
        <name>L-glutamine</name>
        <dbReference type="ChEBI" id="CHEBI:58359"/>
    </ligand>
</feature>
<evidence type="ECO:0000256" key="12">
    <source>
        <dbReference type="SAM" id="MobiDB-lite"/>
    </source>
</evidence>
<evidence type="ECO:0000256" key="8">
    <source>
        <dbReference type="ARBA" id="ARBA00022962"/>
    </source>
</evidence>
<dbReference type="PANTHER" id="PTHR11550:SF0">
    <property type="entry name" value="CTP SYNTHASE-RELATED"/>
    <property type="match status" value="1"/>
</dbReference>
<feature type="binding site" evidence="11">
    <location>
        <position position="224"/>
    </location>
    <ligand>
        <name>UTP</name>
        <dbReference type="ChEBI" id="CHEBI:46398"/>
    </ligand>
</feature>
<accession>A0A540V9X3</accession>
<feature type="region of interest" description="Amidoligase domain" evidence="11">
    <location>
        <begin position="1"/>
        <end position="267"/>
    </location>
</feature>
<comment type="miscellaneous">
    <text evidence="11">CTPSs have evolved a hybrid strategy for distinguishing between UTP and CTP. The overlapping regions of the product feedback inhibitory and substrate sites recognize a common feature in both compounds, the triphosphate moiety. To differentiate isosteric substrate and product pyrimidine rings, an additional pocket far from the expected kinase/ligase catalytic site, specifically recognizes the cytosine and ribose portions of the product inhibitor.</text>
</comment>
<dbReference type="InterPro" id="IPR004468">
    <property type="entry name" value="CTP_synthase"/>
</dbReference>
<evidence type="ECO:0000256" key="2">
    <source>
        <dbReference type="ARBA" id="ARBA00007533"/>
    </source>
</evidence>
<comment type="catalytic activity">
    <reaction evidence="11">
        <text>L-glutamine + H2O = L-glutamate + NH4(+)</text>
        <dbReference type="Rhea" id="RHEA:15889"/>
        <dbReference type="ChEBI" id="CHEBI:15377"/>
        <dbReference type="ChEBI" id="CHEBI:28938"/>
        <dbReference type="ChEBI" id="CHEBI:29985"/>
        <dbReference type="ChEBI" id="CHEBI:58359"/>
    </reaction>
</comment>
<feature type="binding site" evidence="11">
    <location>
        <position position="13"/>
    </location>
    <ligand>
        <name>UTP</name>
        <dbReference type="ChEBI" id="CHEBI:46398"/>
    </ligand>
</feature>
<evidence type="ECO:0000313" key="16">
    <source>
        <dbReference type="Proteomes" id="UP000317371"/>
    </source>
</evidence>
<feature type="binding site" evidence="11">
    <location>
        <begin position="14"/>
        <end position="19"/>
    </location>
    <ligand>
        <name>ATP</name>
        <dbReference type="ChEBI" id="CHEBI:30616"/>
    </ligand>
</feature>
<dbReference type="GO" id="GO:0042802">
    <property type="term" value="F:identical protein binding"/>
    <property type="evidence" value="ECO:0007669"/>
    <property type="project" value="TreeGrafter"/>
</dbReference>
<evidence type="ECO:0000256" key="7">
    <source>
        <dbReference type="ARBA" id="ARBA00022842"/>
    </source>
</evidence>
<proteinExistence type="inferred from homology"/>
<protein>
    <recommendedName>
        <fullName evidence="11">CTP synthase</fullName>
        <ecNumber evidence="11">6.3.4.2</ecNumber>
    </recommendedName>
    <alternativeName>
        <fullName evidence="11">Cytidine 5'-triphosphate synthase</fullName>
    </alternativeName>
    <alternativeName>
        <fullName evidence="11">Cytidine triphosphate synthetase</fullName>
        <shortName evidence="11">CTP synthetase</shortName>
        <shortName evidence="11">CTPS</shortName>
    </alternativeName>
    <alternativeName>
        <fullName evidence="11">UTP--ammonia ligase</fullName>
    </alternativeName>
</protein>
<feature type="binding site" evidence="11">
    <location>
        <position position="71"/>
    </location>
    <ligand>
        <name>ATP</name>
        <dbReference type="ChEBI" id="CHEBI:30616"/>
    </ligand>
</feature>
<dbReference type="Gene3D" id="3.40.50.880">
    <property type="match status" value="1"/>
</dbReference>
<sequence length="568" mass="63065">MSKYIFVTGGVLSGLGKGVTVASIGRILKARGLRVATMKLDPYLNVDPGTMSPYQHGEVFVTEDGAETDLDLGHYERFVDENTSKLSNVTSGQIYNYVLNQERRGDYLGGTIQVIPHVTNEIKRRIGLLARTNNPDVVLVEIGGTVGDIEGLPFLEAIRQMRKDVGRRNTLYVHVTWLPYLAASKELKTKPTQHSVRELRGIGIQPDVIALRSDHPVDEDVLAKVALFCDVEQEAVIPLVTADTIYAVPLSLEKAGLGDWLVQQLQLTVTRDPQAGLADWERFVQEIRRPKPSLRIGLVGKYVELEDAYLSVKEALLHAGLAIGYDVHIEWISSEDLEKGRNLELLETVDGIVVPGGFGYRGIEGKIVAARYAREHQVPYLGLCLGMQVMCIELARAVFNSDEPNSTEFDLSTEYPIIDLMPDQRDIADMGGTMRLGIYPCQLKPGTRAAEAYAAMGFGHVIQERHRHRFEFNNHYRADMEAHGMVFSGLSPDGRLVEIAELADHPFMVGSQFHPEFKSRPNRPHPLFLGLVKAARRYAENHRTPEHQPVDGQEEAAAARGDAFSPAS</sequence>
<keyword evidence="4 11" id="KW-0479">Metal-binding</keyword>
<evidence type="ECO:0000256" key="1">
    <source>
        <dbReference type="ARBA" id="ARBA00005171"/>
    </source>
</evidence>
<dbReference type="GO" id="GO:0097268">
    <property type="term" value="C:cytoophidium"/>
    <property type="evidence" value="ECO:0007669"/>
    <property type="project" value="UniProtKB-ARBA"/>
</dbReference>
<dbReference type="FunCoup" id="A0A540V9X3">
    <property type="interactions" value="494"/>
</dbReference>
<feature type="domain" description="CTP synthase N-terminal" evidence="14">
    <location>
        <begin position="3"/>
        <end position="267"/>
    </location>
</feature>
<dbReference type="Proteomes" id="UP000317371">
    <property type="component" value="Unassembled WGS sequence"/>
</dbReference>
<organism evidence="15 16">
    <name type="scientific">Litorilinea aerophila</name>
    <dbReference type="NCBI Taxonomy" id="1204385"/>
    <lineage>
        <taxon>Bacteria</taxon>
        <taxon>Bacillati</taxon>
        <taxon>Chloroflexota</taxon>
        <taxon>Caldilineae</taxon>
        <taxon>Caldilineales</taxon>
        <taxon>Caldilineaceae</taxon>
        <taxon>Litorilinea</taxon>
    </lineage>
</organism>
<dbReference type="GO" id="GO:0044210">
    <property type="term" value="P:'de novo' CTP biosynthetic process"/>
    <property type="evidence" value="ECO:0007669"/>
    <property type="project" value="UniProtKB-UniRule"/>
</dbReference>
<dbReference type="GO" id="GO:0004359">
    <property type="term" value="F:glutaminase activity"/>
    <property type="evidence" value="ECO:0007669"/>
    <property type="project" value="RHEA"/>
</dbReference>
<dbReference type="UniPathway" id="UPA00159">
    <property type="reaction ID" value="UER00277"/>
</dbReference>
<dbReference type="PROSITE" id="PS51273">
    <property type="entry name" value="GATASE_TYPE_1"/>
    <property type="match status" value="1"/>
</dbReference>
<dbReference type="InterPro" id="IPR017456">
    <property type="entry name" value="CTP_synthase_N"/>
</dbReference>
<feature type="binding site" evidence="11">
    <location>
        <position position="13"/>
    </location>
    <ligand>
        <name>CTP</name>
        <dbReference type="ChEBI" id="CHEBI:37563"/>
        <note>allosteric inhibitor</note>
    </ligand>
</feature>
<dbReference type="Pfam" id="PF00117">
    <property type="entry name" value="GATase"/>
    <property type="match status" value="1"/>
</dbReference>
<evidence type="ECO:0000259" key="13">
    <source>
        <dbReference type="Pfam" id="PF00117"/>
    </source>
</evidence>
<keyword evidence="3 11" id="KW-0436">Ligase</keyword>
<feature type="binding site" evidence="11">
    <location>
        <position position="408"/>
    </location>
    <ligand>
        <name>L-glutamine</name>
        <dbReference type="ChEBI" id="CHEBI:58359"/>
    </ligand>
</feature>
<dbReference type="Gene3D" id="3.40.50.300">
    <property type="entry name" value="P-loop containing nucleotide triphosphate hydrolases"/>
    <property type="match status" value="1"/>
</dbReference>
<feature type="binding site" evidence="11">
    <location>
        <begin position="148"/>
        <end position="150"/>
    </location>
    <ligand>
        <name>CTP</name>
        <dbReference type="ChEBI" id="CHEBI:37563"/>
        <note>allosteric inhibitor</note>
    </ligand>
</feature>
<comment type="caution">
    <text evidence="15">The sequence shown here is derived from an EMBL/GenBank/DDBJ whole genome shotgun (WGS) entry which is preliminary data.</text>
</comment>
<keyword evidence="6 11" id="KW-0067">ATP-binding</keyword>
<dbReference type="GO" id="GO:0005829">
    <property type="term" value="C:cytosol"/>
    <property type="evidence" value="ECO:0007669"/>
    <property type="project" value="TreeGrafter"/>
</dbReference>
<feature type="domain" description="Glutamine amidotransferase" evidence="13">
    <location>
        <begin position="306"/>
        <end position="533"/>
    </location>
</feature>
<keyword evidence="7 11" id="KW-0460">Magnesium</keyword>
<dbReference type="InterPro" id="IPR017926">
    <property type="entry name" value="GATASE"/>
</dbReference>
<evidence type="ECO:0000256" key="9">
    <source>
        <dbReference type="ARBA" id="ARBA00022975"/>
    </source>
</evidence>
<feature type="binding site" evidence="11">
    <location>
        <position position="71"/>
    </location>
    <ligand>
        <name>Mg(2+)</name>
        <dbReference type="ChEBI" id="CHEBI:18420"/>
    </ligand>
</feature>
<dbReference type="PANTHER" id="PTHR11550">
    <property type="entry name" value="CTP SYNTHASE"/>
    <property type="match status" value="1"/>
</dbReference>
<comment type="catalytic activity">
    <reaction evidence="10 11">
        <text>UTP + L-glutamine + ATP + H2O = CTP + L-glutamate + ADP + phosphate + 2 H(+)</text>
        <dbReference type="Rhea" id="RHEA:26426"/>
        <dbReference type="ChEBI" id="CHEBI:15377"/>
        <dbReference type="ChEBI" id="CHEBI:15378"/>
        <dbReference type="ChEBI" id="CHEBI:29985"/>
        <dbReference type="ChEBI" id="CHEBI:30616"/>
        <dbReference type="ChEBI" id="CHEBI:37563"/>
        <dbReference type="ChEBI" id="CHEBI:43474"/>
        <dbReference type="ChEBI" id="CHEBI:46398"/>
        <dbReference type="ChEBI" id="CHEBI:58359"/>
        <dbReference type="ChEBI" id="CHEBI:456216"/>
        <dbReference type="EC" id="6.3.4.2"/>
    </reaction>
</comment>
<feature type="binding site" evidence="11">
    <location>
        <position position="224"/>
    </location>
    <ligand>
        <name>CTP</name>
        <dbReference type="ChEBI" id="CHEBI:37563"/>
        <note>allosteric inhibitor</note>
    </ligand>
</feature>
<feature type="active site" evidence="11">
    <location>
        <position position="514"/>
    </location>
</feature>
<feature type="binding site" evidence="11">
    <location>
        <begin position="188"/>
        <end position="193"/>
    </location>
    <ligand>
        <name>CTP</name>
        <dbReference type="ChEBI" id="CHEBI:37563"/>
        <note>allosteric inhibitor</note>
    </ligand>
</feature>
<keyword evidence="8 11" id="KW-0315">Glutamine amidotransferase</keyword>
<dbReference type="OrthoDB" id="9801107at2"/>
<evidence type="ECO:0000259" key="14">
    <source>
        <dbReference type="Pfam" id="PF06418"/>
    </source>
</evidence>
<evidence type="ECO:0000256" key="5">
    <source>
        <dbReference type="ARBA" id="ARBA00022741"/>
    </source>
</evidence>
<comment type="activity regulation">
    <text evidence="11">Allosterically activated by GTP, when glutamine is the substrate; GTP has no effect on the reaction when ammonia is the substrate. The allosteric effector GTP functions by stabilizing the protein conformation that binds the tetrahedral intermediate(s) formed during glutamine hydrolysis. Inhibited by the product CTP, via allosteric rather than competitive inhibition.</text>
</comment>
<evidence type="ECO:0000256" key="4">
    <source>
        <dbReference type="ARBA" id="ARBA00022723"/>
    </source>
</evidence>
<keyword evidence="16" id="KW-1185">Reference proteome</keyword>
<feature type="active site" evidence="11">
    <location>
        <position position="516"/>
    </location>
</feature>
<comment type="function">
    <text evidence="11">Catalyzes the ATP-dependent amination of UTP to CTP with either L-glutamine or ammonia as the source of nitrogen. Regulates intracellular CTP levels through interactions with the four ribonucleotide triphosphates.</text>
</comment>
<keyword evidence="5 11" id="KW-0547">Nucleotide-binding</keyword>
<evidence type="ECO:0000256" key="6">
    <source>
        <dbReference type="ARBA" id="ARBA00022840"/>
    </source>
</evidence>
<feature type="compositionally biased region" description="Basic and acidic residues" evidence="12">
    <location>
        <begin position="540"/>
        <end position="549"/>
    </location>
</feature>
<dbReference type="SUPFAM" id="SSF52540">
    <property type="entry name" value="P-loop containing nucleoside triphosphate hydrolases"/>
    <property type="match status" value="1"/>
</dbReference>
<dbReference type="GO" id="GO:0019856">
    <property type="term" value="P:pyrimidine nucleobase biosynthetic process"/>
    <property type="evidence" value="ECO:0007669"/>
    <property type="project" value="TreeGrafter"/>
</dbReference>
<dbReference type="GO" id="GO:0003883">
    <property type="term" value="F:CTP synthase activity"/>
    <property type="evidence" value="ECO:0007669"/>
    <property type="project" value="UniProtKB-UniRule"/>
</dbReference>
<dbReference type="InterPro" id="IPR027417">
    <property type="entry name" value="P-loop_NTPase"/>
</dbReference>
<comment type="catalytic activity">
    <reaction evidence="11">
        <text>UTP + NH4(+) + ATP = CTP + ADP + phosphate + 2 H(+)</text>
        <dbReference type="Rhea" id="RHEA:16597"/>
        <dbReference type="ChEBI" id="CHEBI:15378"/>
        <dbReference type="ChEBI" id="CHEBI:28938"/>
        <dbReference type="ChEBI" id="CHEBI:30616"/>
        <dbReference type="ChEBI" id="CHEBI:37563"/>
        <dbReference type="ChEBI" id="CHEBI:43474"/>
        <dbReference type="ChEBI" id="CHEBI:46398"/>
        <dbReference type="ChEBI" id="CHEBI:456216"/>
    </reaction>
</comment>
<dbReference type="EMBL" id="VIGC01000038">
    <property type="protein sequence ID" value="TQE93531.1"/>
    <property type="molecule type" value="Genomic_DNA"/>
</dbReference>
<gene>
    <name evidence="11" type="primary">pyrG</name>
    <name evidence="15" type="ORF">FKZ61_21055</name>
</gene>
<feature type="region of interest" description="Disordered" evidence="12">
    <location>
        <begin position="540"/>
        <end position="568"/>
    </location>
</feature>
<dbReference type="NCBIfam" id="TIGR00337">
    <property type="entry name" value="PyrG"/>
    <property type="match status" value="1"/>
</dbReference>
<reference evidence="15 16" key="1">
    <citation type="submission" date="2019-06" db="EMBL/GenBank/DDBJ databases">
        <title>Genome sequence of Litorilinea aerophila BAA-2444.</title>
        <authorList>
            <person name="Maclea K.S."/>
            <person name="Maurais E.G."/>
            <person name="Iannazzi L.C."/>
        </authorList>
    </citation>
    <scope>NUCLEOTIDE SEQUENCE [LARGE SCALE GENOMIC DNA]</scope>
    <source>
        <strain evidence="15 16">ATCC BAA-2444</strain>
    </source>
</reference>
<dbReference type="HAMAP" id="MF_01227">
    <property type="entry name" value="PyrG"/>
    <property type="match status" value="1"/>
</dbReference>
<comment type="subunit">
    <text evidence="11">Homotetramer.</text>
</comment>
<dbReference type="InterPro" id="IPR033828">
    <property type="entry name" value="GATase1_CTP_Synthase"/>
</dbReference>
<evidence type="ECO:0000313" key="15">
    <source>
        <dbReference type="EMBL" id="TQE93531.1"/>
    </source>
</evidence>
<evidence type="ECO:0000256" key="3">
    <source>
        <dbReference type="ARBA" id="ARBA00022598"/>
    </source>
</evidence>
<keyword evidence="9 11" id="KW-0665">Pyrimidine biosynthesis</keyword>
<dbReference type="CDD" id="cd03113">
    <property type="entry name" value="CTPS_N"/>
    <property type="match status" value="1"/>
</dbReference>
<dbReference type="InParanoid" id="A0A540V9X3"/>
<dbReference type="FunFam" id="3.40.50.880:FF:000002">
    <property type="entry name" value="CTP synthase"/>
    <property type="match status" value="1"/>
</dbReference>
<dbReference type="GO" id="GO:0046872">
    <property type="term" value="F:metal ion binding"/>
    <property type="evidence" value="ECO:0007669"/>
    <property type="project" value="UniProtKB-KW"/>
</dbReference>
<feature type="binding site" evidence="11">
    <location>
        <position position="141"/>
    </location>
    <ligand>
        <name>Mg(2+)</name>
        <dbReference type="ChEBI" id="CHEBI:18420"/>
    </ligand>
</feature>
<feature type="binding site" evidence="11">
    <location>
        <position position="242"/>
    </location>
    <ligand>
        <name>ATP</name>
        <dbReference type="ChEBI" id="CHEBI:30616"/>
    </ligand>
</feature>
<dbReference type="Pfam" id="PF06418">
    <property type="entry name" value="CTP_synth_N"/>
    <property type="match status" value="1"/>
</dbReference>
<dbReference type="InterPro" id="IPR029062">
    <property type="entry name" value="Class_I_gatase-like"/>
</dbReference>
<dbReference type="FunFam" id="3.40.50.300:FF:000009">
    <property type="entry name" value="CTP synthase"/>
    <property type="match status" value="1"/>
</dbReference>
<dbReference type="CDD" id="cd01746">
    <property type="entry name" value="GATase1_CTP_Synthase"/>
    <property type="match status" value="1"/>
</dbReference>
<feature type="binding site" evidence="11">
    <location>
        <begin position="188"/>
        <end position="193"/>
    </location>
    <ligand>
        <name>UTP</name>
        <dbReference type="ChEBI" id="CHEBI:46398"/>
    </ligand>
</feature>
<comment type="caution">
    <text evidence="11">Lacks conserved residue(s) required for the propagation of feature annotation.</text>
</comment>
<dbReference type="NCBIfam" id="NF003792">
    <property type="entry name" value="PRK05380.1"/>
    <property type="match status" value="1"/>
</dbReference>
<comment type="similarity">
    <text evidence="2 11">Belongs to the CTP synthase family.</text>
</comment>
<name>A0A540V9X3_9CHLR</name>
<feature type="binding site" evidence="11">
    <location>
        <position position="54"/>
    </location>
    <ligand>
        <name>L-glutamine</name>
        <dbReference type="ChEBI" id="CHEBI:58359"/>
    </ligand>
</feature>
<comment type="pathway">
    <text evidence="1 11">Pyrimidine metabolism; CTP biosynthesis via de novo pathway; CTP from UDP: step 2/2.</text>
</comment>